<dbReference type="EMBL" id="BATJ01000025">
    <property type="protein sequence ID" value="GAD69185.1"/>
    <property type="molecule type" value="Genomic_DNA"/>
</dbReference>
<keyword evidence="5 6" id="KW-0472">Membrane</keyword>
<sequence length="207" mass="22780">MWSWLSVALSGFISVSANESNNKAQAVVFKTLSMVFLLAMIWNVPGEMSAAMSWIASGLIVSVLADTFYILKNHSRLSFIAFLLAQLCYSKAFWLQISGDIVWWLPALLVASGIVLFFLLLPQLDRLIFPVTMMGVVLVQLAWAAGENWLIQQSLASSLGFIGAIVLIASAGMLAIHDYRKPFRYGRYLISGSYLLAHSLITASVVL</sequence>
<comment type="similarity">
    <text evidence="2">Belongs to the TMEM86 family.</text>
</comment>
<feature type="transmembrane region" description="Helical" evidence="6">
    <location>
        <begin position="77"/>
        <end position="95"/>
    </location>
</feature>
<dbReference type="PANTHER" id="PTHR31885">
    <property type="entry name" value="GH04784P"/>
    <property type="match status" value="1"/>
</dbReference>
<protein>
    <recommendedName>
        <fullName evidence="9">Lysoplasmalogenase</fullName>
    </recommendedName>
</protein>
<dbReference type="Pfam" id="PF07947">
    <property type="entry name" value="YhhN"/>
    <property type="match status" value="1"/>
</dbReference>
<evidence type="ECO:0000256" key="5">
    <source>
        <dbReference type="ARBA" id="ARBA00023136"/>
    </source>
</evidence>
<feature type="transmembrane region" description="Helical" evidence="6">
    <location>
        <begin position="188"/>
        <end position="206"/>
    </location>
</feature>
<name>U3A656_VIBPR</name>
<keyword evidence="3 6" id="KW-0812">Transmembrane</keyword>
<accession>U3A656</accession>
<evidence type="ECO:0000256" key="1">
    <source>
        <dbReference type="ARBA" id="ARBA00004141"/>
    </source>
</evidence>
<feature type="transmembrane region" description="Helical" evidence="6">
    <location>
        <begin position="50"/>
        <end position="70"/>
    </location>
</feature>
<reference evidence="7 8" key="1">
    <citation type="submission" date="2013-09" db="EMBL/GenBank/DDBJ databases">
        <title>Whole genome shotgun sequence of Vibrio proteolyticus NBRC 13287.</title>
        <authorList>
            <person name="Isaki S."/>
            <person name="Hosoyama A."/>
            <person name="Numata M."/>
            <person name="Hashimoto M."/>
            <person name="Hosoyama Y."/>
            <person name="Tsuchikane K."/>
            <person name="Noguchi M."/>
            <person name="Hirakata S."/>
            <person name="Ichikawa N."/>
            <person name="Ohji S."/>
            <person name="Yamazoe A."/>
            <person name="Fujita N."/>
        </authorList>
    </citation>
    <scope>NUCLEOTIDE SEQUENCE [LARGE SCALE GENOMIC DNA]</scope>
    <source>
        <strain evidence="7 8">NBRC 13287</strain>
    </source>
</reference>
<evidence type="ECO:0000313" key="7">
    <source>
        <dbReference type="EMBL" id="GAD69185.1"/>
    </source>
</evidence>
<feature type="transmembrane region" description="Helical" evidence="6">
    <location>
        <begin position="158"/>
        <end position="176"/>
    </location>
</feature>
<evidence type="ECO:0000313" key="8">
    <source>
        <dbReference type="Proteomes" id="UP000016570"/>
    </source>
</evidence>
<feature type="transmembrane region" description="Helical" evidence="6">
    <location>
        <begin position="127"/>
        <end position="146"/>
    </location>
</feature>
<organism evidence="7 8">
    <name type="scientific">Vibrio proteolyticus NBRC 13287</name>
    <dbReference type="NCBI Taxonomy" id="1219065"/>
    <lineage>
        <taxon>Bacteria</taxon>
        <taxon>Pseudomonadati</taxon>
        <taxon>Pseudomonadota</taxon>
        <taxon>Gammaproteobacteria</taxon>
        <taxon>Vibrionales</taxon>
        <taxon>Vibrionaceae</taxon>
        <taxon>Vibrio</taxon>
    </lineage>
</organism>
<dbReference type="STRING" id="1219065.VPR01S_25_00300"/>
<evidence type="ECO:0008006" key="9">
    <source>
        <dbReference type="Google" id="ProtNLM"/>
    </source>
</evidence>
<keyword evidence="8" id="KW-1185">Reference proteome</keyword>
<keyword evidence="4 6" id="KW-1133">Transmembrane helix</keyword>
<dbReference type="eggNOG" id="COG3714">
    <property type="taxonomic scope" value="Bacteria"/>
</dbReference>
<feature type="transmembrane region" description="Helical" evidence="6">
    <location>
        <begin position="101"/>
        <end position="120"/>
    </location>
</feature>
<evidence type="ECO:0000256" key="4">
    <source>
        <dbReference type="ARBA" id="ARBA00022989"/>
    </source>
</evidence>
<comment type="caution">
    <text evidence="7">The sequence shown here is derived from an EMBL/GenBank/DDBJ whole genome shotgun (WGS) entry which is preliminary data.</text>
</comment>
<proteinExistence type="inferred from homology"/>
<dbReference type="Proteomes" id="UP000016570">
    <property type="component" value="Unassembled WGS sequence"/>
</dbReference>
<dbReference type="GO" id="GO:0016787">
    <property type="term" value="F:hydrolase activity"/>
    <property type="evidence" value="ECO:0007669"/>
    <property type="project" value="TreeGrafter"/>
</dbReference>
<evidence type="ECO:0000256" key="2">
    <source>
        <dbReference type="ARBA" id="ARBA00007375"/>
    </source>
</evidence>
<comment type="subcellular location">
    <subcellularLocation>
        <location evidence="1">Membrane</location>
        <topology evidence="1">Multi-pass membrane protein</topology>
    </subcellularLocation>
</comment>
<evidence type="ECO:0000256" key="6">
    <source>
        <dbReference type="SAM" id="Phobius"/>
    </source>
</evidence>
<dbReference type="PANTHER" id="PTHR31885:SF6">
    <property type="entry name" value="GH04784P"/>
    <property type="match status" value="1"/>
</dbReference>
<dbReference type="RefSeq" id="WP_021707153.1">
    <property type="nucleotide sequence ID" value="NZ_BATJ01000025.1"/>
</dbReference>
<dbReference type="InterPro" id="IPR012506">
    <property type="entry name" value="TMEM86B-like"/>
</dbReference>
<dbReference type="AlphaFoldDB" id="U3A656"/>
<dbReference type="GO" id="GO:0016020">
    <property type="term" value="C:membrane"/>
    <property type="evidence" value="ECO:0007669"/>
    <property type="project" value="UniProtKB-SubCell"/>
</dbReference>
<evidence type="ECO:0000256" key="3">
    <source>
        <dbReference type="ARBA" id="ARBA00022692"/>
    </source>
</evidence>
<gene>
    <name evidence="7" type="ORF">VPR01S_25_00300</name>
</gene>